<evidence type="ECO:0000313" key="3">
    <source>
        <dbReference type="Proteomes" id="UP000034751"/>
    </source>
</evidence>
<sequence>MPKEGYQPSPQEIKKAEDTMTKGQKNASENREELSKKYGGHDIDDYEVTYPPGLVKVSINVDGVNISLYKKEDTDIEVAVVGDITGEMVVNGKREKLSDEDALALMKKYGDFGNEMFHRNMAEARAEGDLKKMEKVGDVHEVVNKLLR</sequence>
<comment type="caution">
    <text evidence="2">The sequence shown here is derived from an EMBL/GenBank/DDBJ whole genome shotgun (WGS) entry which is preliminary data.</text>
</comment>
<proteinExistence type="predicted"/>
<evidence type="ECO:0000313" key="2">
    <source>
        <dbReference type="EMBL" id="KKT18729.1"/>
    </source>
</evidence>
<organism evidence="2 3">
    <name type="scientific">Candidatus Nomurabacteria bacterium GW2011_GWB1_43_7</name>
    <dbReference type="NCBI Taxonomy" id="1618747"/>
    <lineage>
        <taxon>Bacteria</taxon>
        <taxon>Candidatus Nomuraibacteriota</taxon>
    </lineage>
</organism>
<reference evidence="2 3" key="1">
    <citation type="journal article" date="2015" name="Nature">
        <title>rRNA introns, odd ribosomes, and small enigmatic genomes across a large radiation of phyla.</title>
        <authorList>
            <person name="Brown C.T."/>
            <person name="Hug L.A."/>
            <person name="Thomas B.C."/>
            <person name="Sharon I."/>
            <person name="Castelle C.J."/>
            <person name="Singh A."/>
            <person name="Wilkins M.J."/>
            <person name="Williams K.H."/>
            <person name="Banfield J.F."/>
        </authorList>
    </citation>
    <scope>NUCLEOTIDE SEQUENCE [LARGE SCALE GENOMIC DNA]</scope>
</reference>
<feature type="region of interest" description="Disordered" evidence="1">
    <location>
        <begin position="1"/>
        <end position="44"/>
    </location>
</feature>
<protein>
    <submittedName>
        <fullName evidence="2">Uncharacterized protein</fullName>
    </submittedName>
</protein>
<name>A0A0G1I6E6_9BACT</name>
<dbReference type="EMBL" id="LCGS01000024">
    <property type="protein sequence ID" value="KKT18729.1"/>
    <property type="molecule type" value="Genomic_DNA"/>
</dbReference>
<gene>
    <name evidence="2" type="ORF">UW02_C0024G0012</name>
</gene>
<feature type="compositionally biased region" description="Basic and acidic residues" evidence="1">
    <location>
        <begin position="28"/>
        <end position="43"/>
    </location>
</feature>
<dbReference type="Proteomes" id="UP000034751">
    <property type="component" value="Unassembled WGS sequence"/>
</dbReference>
<dbReference type="AlphaFoldDB" id="A0A0G1I6E6"/>
<dbReference type="STRING" id="1618747.UW02_C0024G0012"/>
<accession>A0A0G1I6E6</accession>
<evidence type="ECO:0000256" key="1">
    <source>
        <dbReference type="SAM" id="MobiDB-lite"/>
    </source>
</evidence>